<accession>A0A367EW19</accession>
<evidence type="ECO:0000313" key="2">
    <source>
        <dbReference type="Proteomes" id="UP000253507"/>
    </source>
</evidence>
<dbReference type="AlphaFoldDB" id="A0A367EW19"/>
<comment type="caution">
    <text evidence="1">The sequence shown here is derived from an EMBL/GenBank/DDBJ whole genome shotgun (WGS) entry which is preliminary data.</text>
</comment>
<sequence length="133" mass="14283">MSSSVAIPAPASSGDHPHQSVAVVRGQRVIVECPAWCTERHAEHDELCLEDVAHVGDQAAVSAPVGVTSREDILAGHISQWTYTGETRPVFAFDATGSGEFSELSKVQARAELDRIAAHVERLRRVVDAMPDA</sequence>
<dbReference type="InterPro" id="IPR054202">
    <property type="entry name" value="DUF6907"/>
</dbReference>
<evidence type="ECO:0000313" key="1">
    <source>
        <dbReference type="EMBL" id="RCG21775.1"/>
    </source>
</evidence>
<organism evidence="1 2">
    <name type="scientific">Streptomyces reniochalinae</name>
    <dbReference type="NCBI Taxonomy" id="2250578"/>
    <lineage>
        <taxon>Bacteria</taxon>
        <taxon>Bacillati</taxon>
        <taxon>Actinomycetota</taxon>
        <taxon>Actinomycetes</taxon>
        <taxon>Kitasatosporales</taxon>
        <taxon>Streptomycetaceae</taxon>
        <taxon>Streptomyces</taxon>
    </lineage>
</organism>
<reference evidence="1 2" key="1">
    <citation type="submission" date="2018-06" db="EMBL/GenBank/DDBJ databases">
        <title>Streptomyces reniochalinae sp. nov. and Streptomyces diacarnus sp. nov. from marine sponges.</title>
        <authorList>
            <person name="Li L."/>
        </authorList>
    </citation>
    <scope>NUCLEOTIDE SEQUENCE [LARGE SCALE GENOMIC DNA]</scope>
    <source>
        <strain evidence="1 2">LHW50302</strain>
    </source>
</reference>
<name>A0A367EW19_9ACTN</name>
<dbReference type="OrthoDB" id="4338246at2"/>
<protein>
    <submittedName>
        <fullName evidence="1">Uncharacterized protein</fullName>
    </submittedName>
</protein>
<gene>
    <name evidence="1" type="ORF">DQ392_08690</name>
</gene>
<dbReference type="EMBL" id="QOIM01000026">
    <property type="protein sequence ID" value="RCG21775.1"/>
    <property type="molecule type" value="Genomic_DNA"/>
</dbReference>
<proteinExistence type="predicted"/>
<dbReference type="Pfam" id="PF21848">
    <property type="entry name" value="DUF6907"/>
    <property type="match status" value="1"/>
</dbReference>
<dbReference type="RefSeq" id="WP_114014944.1">
    <property type="nucleotide sequence ID" value="NZ_QOIM01000026.1"/>
</dbReference>
<keyword evidence="2" id="KW-1185">Reference proteome</keyword>
<dbReference type="Proteomes" id="UP000253507">
    <property type="component" value="Unassembled WGS sequence"/>
</dbReference>